<evidence type="ECO:0000313" key="1">
    <source>
        <dbReference type="EMBL" id="KAK1929790.1"/>
    </source>
</evidence>
<dbReference type="Proteomes" id="UP001259832">
    <property type="component" value="Unassembled WGS sequence"/>
</dbReference>
<proteinExistence type="predicted"/>
<protein>
    <submittedName>
        <fullName evidence="1">Uncharacterized protein</fullName>
    </submittedName>
</protein>
<sequence length="130" mass="14874">MRHRCTTTGETIENVVAIVKGCLKPKILVTYMMKKSVASVTDADILTAVQARCRTFKNEYVLDVTSLFRQKLEMDLSIDDNDARVFRYYDNFNAIMEGNRLQGLIGTENTTEAGYWSRIEARCRLLIEVP</sequence>
<reference evidence="1" key="1">
    <citation type="submission" date="2023-08" db="EMBL/GenBank/DDBJ databases">
        <title>Reference Genome Resource for the Citrus Pathogen Phytophthora citrophthora.</title>
        <authorList>
            <person name="Moller H."/>
            <person name="Coetzee B."/>
            <person name="Rose L.J."/>
            <person name="Van Niekerk J.M."/>
        </authorList>
    </citation>
    <scope>NUCLEOTIDE SEQUENCE</scope>
    <source>
        <strain evidence="1">STE-U-9442</strain>
    </source>
</reference>
<organism evidence="1 2">
    <name type="scientific">Phytophthora citrophthora</name>
    <dbReference type="NCBI Taxonomy" id="4793"/>
    <lineage>
        <taxon>Eukaryota</taxon>
        <taxon>Sar</taxon>
        <taxon>Stramenopiles</taxon>
        <taxon>Oomycota</taxon>
        <taxon>Peronosporomycetes</taxon>
        <taxon>Peronosporales</taxon>
        <taxon>Peronosporaceae</taxon>
        <taxon>Phytophthora</taxon>
    </lineage>
</organism>
<comment type="caution">
    <text evidence="1">The sequence shown here is derived from an EMBL/GenBank/DDBJ whole genome shotgun (WGS) entry which is preliminary data.</text>
</comment>
<evidence type="ECO:0000313" key="2">
    <source>
        <dbReference type="Proteomes" id="UP001259832"/>
    </source>
</evidence>
<gene>
    <name evidence="1" type="ORF">P3T76_014636</name>
</gene>
<dbReference type="AlphaFoldDB" id="A0AAD9G0W6"/>
<dbReference type="EMBL" id="JASMQC010000044">
    <property type="protein sequence ID" value="KAK1929790.1"/>
    <property type="molecule type" value="Genomic_DNA"/>
</dbReference>
<name>A0AAD9G0W6_9STRA</name>
<keyword evidence="2" id="KW-1185">Reference proteome</keyword>
<accession>A0AAD9G0W6</accession>